<dbReference type="InterPro" id="IPR012675">
    <property type="entry name" value="Beta-grasp_dom_sf"/>
</dbReference>
<dbReference type="AlphaFoldDB" id="A0A1V5ZJM5"/>
<name>A0A1V5ZJM5_9BACT</name>
<sequence length="69" mass="8009">MIVCAKLESEMMGMEKDEKIQFVSELLEIENIENIPTLDDLITLAFDTVGLMYYFTTGEKETRAWTIKK</sequence>
<comment type="caution">
    <text evidence="1">The sequence shown here is derived from an EMBL/GenBank/DDBJ whole genome shotgun (WGS) entry which is preliminary data.</text>
</comment>
<gene>
    <name evidence="1" type="primary">ychF</name>
    <name evidence="1" type="ORF">BWY04_01406</name>
</gene>
<reference evidence="1" key="1">
    <citation type="submission" date="2017-02" db="EMBL/GenBank/DDBJ databases">
        <title>Delving into the versatile metabolic prowess of the omnipresent phylum Bacteroidetes.</title>
        <authorList>
            <person name="Nobu M.K."/>
            <person name="Mei R."/>
            <person name="Narihiro T."/>
            <person name="Kuroda K."/>
            <person name="Liu W.-T."/>
        </authorList>
    </citation>
    <scope>NUCLEOTIDE SEQUENCE</scope>
    <source>
        <strain evidence="1">ADurb.Bin160</strain>
    </source>
</reference>
<protein>
    <submittedName>
        <fullName evidence="1">Ribosome-binding ATPase YchF</fullName>
    </submittedName>
</protein>
<dbReference type="Gene3D" id="3.40.50.300">
    <property type="entry name" value="P-loop containing nucleotide triphosphate hydrolases"/>
    <property type="match status" value="1"/>
</dbReference>
<accession>A0A1V5ZJM5</accession>
<proteinExistence type="predicted"/>
<organism evidence="1">
    <name type="scientific">candidate division CPR1 bacterium ADurb.Bin160</name>
    <dbReference type="NCBI Taxonomy" id="1852826"/>
    <lineage>
        <taxon>Bacteria</taxon>
        <taxon>candidate division CPR1</taxon>
    </lineage>
</organism>
<dbReference type="Proteomes" id="UP000485621">
    <property type="component" value="Unassembled WGS sequence"/>
</dbReference>
<dbReference type="EMBL" id="MWDB01000051">
    <property type="protein sequence ID" value="OQB40258.1"/>
    <property type="molecule type" value="Genomic_DNA"/>
</dbReference>
<dbReference type="InterPro" id="IPR027417">
    <property type="entry name" value="P-loop_NTPase"/>
</dbReference>
<evidence type="ECO:0000313" key="1">
    <source>
        <dbReference type="EMBL" id="OQB40258.1"/>
    </source>
</evidence>
<dbReference type="Gene3D" id="3.10.20.30">
    <property type="match status" value="1"/>
</dbReference>